<dbReference type="GO" id="GO:0000156">
    <property type="term" value="F:phosphorelay response regulator activity"/>
    <property type="evidence" value="ECO:0007669"/>
    <property type="project" value="TreeGrafter"/>
</dbReference>
<evidence type="ECO:0000313" key="17">
    <source>
        <dbReference type="Proteomes" id="UP000636960"/>
    </source>
</evidence>
<sequence>MNLKARVVGGFVLLCTLFLALVFLQLVVSDRMQADRLERSLRIERMLNANRAVLQFMTDAETGVRGFQLTGDRAYLPPYENGRRQAFLALDELAASVTDPQIERLVETERRAVAHWLYAYGIPIVNAGQADADVERAARGRTWFDDVRTSNAAVDAAVDAERTEVYAADRRSARTAELMFAALALLVLLTGLAIALLHERHLIRPIEHVRHTLRRLADGDLSARAVPSGPGELRAVMSTLNDLAAEVERLITEEQARAAVGERRQQVAAALRSERDPHEIGRRVAGLIAEGLAADTVLGRVTLGPGAQLVVTWPERELSLDPETVAEIRAGRTGVARPVAGGLGVALSGDEDCPPGLLYLARAGRPDFTEDERSLLGKLCREIDHAARQMRLRMRQERLISELRALDEQKDAFIATVTHELRTPLTSILGYTEMLTEGAGGELTAMQRRSLSAILRNAHRLRDTVADLLLLGRGSRPDGGESVPVDLAALLTALHAETSGTARAKDVDSEVTAEPAWVRGDGTQIELMLRKLVENAIKFTPAGGRFALRLAAEGPNAVLTVTDTGMGIPADDLPGLFTPFHRAANAMDQAVQGPGLGLAIVRTIVTEHGGLVTASSELGRGSTFTVTLPAIPAPEPAVAPALS</sequence>
<comment type="caution">
    <text evidence="16">The sequence shown here is derived from an EMBL/GenBank/DDBJ whole genome shotgun (WGS) entry which is preliminary data.</text>
</comment>
<evidence type="ECO:0000259" key="14">
    <source>
        <dbReference type="PROSITE" id="PS50109"/>
    </source>
</evidence>
<dbReference type="EMBL" id="BOMV01000023">
    <property type="protein sequence ID" value="GIE95017.1"/>
    <property type="molecule type" value="Genomic_DNA"/>
</dbReference>
<keyword evidence="6 13" id="KW-0812">Transmembrane</keyword>
<evidence type="ECO:0000256" key="8">
    <source>
        <dbReference type="ARBA" id="ARBA00022777"/>
    </source>
</evidence>
<dbReference type="SMART" id="SM00304">
    <property type="entry name" value="HAMP"/>
    <property type="match status" value="1"/>
</dbReference>
<dbReference type="PROSITE" id="PS50109">
    <property type="entry name" value="HIS_KIN"/>
    <property type="match status" value="1"/>
</dbReference>
<dbReference type="Gene3D" id="1.10.287.130">
    <property type="match status" value="1"/>
</dbReference>
<keyword evidence="10 13" id="KW-1133">Transmembrane helix</keyword>
<evidence type="ECO:0000256" key="11">
    <source>
        <dbReference type="ARBA" id="ARBA00023012"/>
    </source>
</evidence>
<accession>A0A919N0F1</accession>
<dbReference type="Pfam" id="PF05227">
    <property type="entry name" value="CHASE3"/>
    <property type="match status" value="1"/>
</dbReference>
<feature type="domain" description="Histidine kinase" evidence="14">
    <location>
        <begin position="416"/>
        <end position="632"/>
    </location>
</feature>
<feature type="domain" description="HAMP" evidence="15">
    <location>
        <begin position="200"/>
        <end position="252"/>
    </location>
</feature>
<dbReference type="AlphaFoldDB" id="A0A919N0F1"/>
<evidence type="ECO:0000259" key="15">
    <source>
        <dbReference type="PROSITE" id="PS50885"/>
    </source>
</evidence>
<evidence type="ECO:0000256" key="7">
    <source>
        <dbReference type="ARBA" id="ARBA00022741"/>
    </source>
</evidence>
<reference evidence="16" key="1">
    <citation type="submission" date="2021-01" db="EMBL/GenBank/DDBJ databases">
        <title>Whole genome shotgun sequence of Actinoplanes rishiriensis NBRC 108556.</title>
        <authorList>
            <person name="Komaki H."/>
            <person name="Tamura T."/>
        </authorList>
    </citation>
    <scope>NUCLEOTIDE SEQUENCE</scope>
    <source>
        <strain evidence="16">NBRC 108556</strain>
    </source>
</reference>
<evidence type="ECO:0000256" key="5">
    <source>
        <dbReference type="ARBA" id="ARBA00022679"/>
    </source>
</evidence>
<dbReference type="SMART" id="SM00387">
    <property type="entry name" value="HATPase_c"/>
    <property type="match status" value="1"/>
</dbReference>
<dbReference type="GO" id="GO:0000155">
    <property type="term" value="F:phosphorelay sensor kinase activity"/>
    <property type="evidence" value="ECO:0007669"/>
    <property type="project" value="InterPro"/>
</dbReference>
<dbReference type="InterPro" id="IPR004358">
    <property type="entry name" value="Sig_transdc_His_kin-like_C"/>
</dbReference>
<evidence type="ECO:0000256" key="6">
    <source>
        <dbReference type="ARBA" id="ARBA00022692"/>
    </source>
</evidence>
<dbReference type="CDD" id="cd00082">
    <property type="entry name" value="HisKA"/>
    <property type="match status" value="1"/>
</dbReference>
<keyword evidence="7" id="KW-0547">Nucleotide-binding</keyword>
<dbReference type="GO" id="GO:0007234">
    <property type="term" value="P:osmosensory signaling via phosphorelay pathway"/>
    <property type="evidence" value="ECO:0007669"/>
    <property type="project" value="TreeGrafter"/>
</dbReference>
<dbReference type="SUPFAM" id="SSF47384">
    <property type="entry name" value="Homodimeric domain of signal transducing histidine kinase"/>
    <property type="match status" value="1"/>
</dbReference>
<evidence type="ECO:0000256" key="1">
    <source>
        <dbReference type="ARBA" id="ARBA00000085"/>
    </source>
</evidence>
<dbReference type="CDD" id="cd06225">
    <property type="entry name" value="HAMP"/>
    <property type="match status" value="1"/>
</dbReference>
<dbReference type="InterPro" id="IPR003660">
    <property type="entry name" value="HAMP_dom"/>
</dbReference>
<dbReference type="InterPro" id="IPR003661">
    <property type="entry name" value="HisK_dim/P_dom"/>
</dbReference>
<dbReference type="Proteomes" id="UP000636960">
    <property type="component" value="Unassembled WGS sequence"/>
</dbReference>
<dbReference type="PRINTS" id="PR00344">
    <property type="entry name" value="BCTRLSENSOR"/>
</dbReference>
<dbReference type="Gene3D" id="3.30.565.10">
    <property type="entry name" value="Histidine kinase-like ATPase, C-terminal domain"/>
    <property type="match status" value="1"/>
</dbReference>
<keyword evidence="11" id="KW-0902">Two-component regulatory system</keyword>
<name>A0A919N0F1_9ACTN</name>
<dbReference type="CDD" id="cd00075">
    <property type="entry name" value="HATPase"/>
    <property type="match status" value="1"/>
</dbReference>
<keyword evidence="17" id="KW-1185">Reference proteome</keyword>
<keyword evidence="4" id="KW-0597">Phosphoprotein</keyword>
<dbReference type="Gene3D" id="6.10.340.10">
    <property type="match status" value="1"/>
</dbReference>
<gene>
    <name evidence="16" type="ORF">Ari01nite_24820</name>
</gene>
<dbReference type="SUPFAM" id="SSF55874">
    <property type="entry name" value="ATPase domain of HSP90 chaperone/DNA topoisomerase II/histidine kinase"/>
    <property type="match status" value="1"/>
</dbReference>
<dbReference type="RefSeq" id="WP_203781323.1">
    <property type="nucleotide sequence ID" value="NZ_BOMV01000023.1"/>
</dbReference>
<dbReference type="InterPro" id="IPR007891">
    <property type="entry name" value="CHASE3"/>
</dbReference>
<dbReference type="GO" id="GO:0005886">
    <property type="term" value="C:plasma membrane"/>
    <property type="evidence" value="ECO:0007669"/>
    <property type="project" value="UniProtKB-SubCell"/>
</dbReference>
<dbReference type="Pfam" id="PF00512">
    <property type="entry name" value="HisKA"/>
    <property type="match status" value="1"/>
</dbReference>
<dbReference type="PANTHER" id="PTHR42878">
    <property type="entry name" value="TWO-COMPONENT HISTIDINE KINASE"/>
    <property type="match status" value="1"/>
</dbReference>
<evidence type="ECO:0000256" key="2">
    <source>
        <dbReference type="ARBA" id="ARBA00004236"/>
    </source>
</evidence>
<dbReference type="Pfam" id="PF02518">
    <property type="entry name" value="HATPase_c"/>
    <property type="match status" value="1"/>
</dbReference>
<dbReference type="PANTHER" id="PTHR42878:SF7">
    <property type="entry name" value="SENSOR HISTIDINE KINASE GLRK"/>
    <property type="match status" value="1"/>
</dbReference>
<dbReference type="SMART" id="SM00388">
    <property type="entry name" value="HisKA"/>
    <property type="match status" value="1"/>
</dbReference>
<evidence type="ECO:0000256" key="10">
    <source>
        <dbReference type="ARBA" id="ARBA00022989"/>
    </source>
</evidence>
<dbReference type="FunFam" id="3.30.565.10:FF:000006">
    <property type="entry name" value="Sensor histidine kinase WalK"/>
    <property type="match status" value="1"/>
</dbReference>
<dbReference type="EC" id="2.7.13.3" evidence="3"/>
<dbReference type="InterPro" id="IPR036097">
    <property type="entry name" value="HisK_dim/P_sf"/>
</dbReference>
<evidence type="ECO:0000256" key="4">
    <source>
        <dbReference type="ARBA" id="ARBA00022553"/>
    </source>
</evidence>
<dbReference type="InterPro" id="IPR036890">
    <property type="entry name" value="HATPase_C_sf"/>
</dbReference>
<keyword evidence="9" id="KW-0067">ATP-binding</keyword>
<feature type="transmembrane region" description="Helical" evidence="13">
    <location>
        <begin position="178"/>
        <end position="197"/>
    </location>
</feature>
<dbReference type="InterPro" id="IPR005467">
    <property type="entry name" value="His_kinase_dom"/>
</dbReference>
<evidence type="ECO:0000256" key="13">
    <source>
        <dbReference type="SAM" id="Phobius"/>
    </source>
</evidence>
<dbReference type="InterPro" id="IPR050351">
    <property type="entry name" value="BphY/WalK/GraS-like"/>
</dbReference>
<dbReference type="PROSITE" id="PS50885">
    <property type="entry name" value="HAMP"/>
    <property type="match status" value="1"/>
</dbReference>
<proteinExistence type="predicted"/>
<dbReference type="GO" id="GO:0030295">
    <property type="term" value="F:protein kinase activator activity"/>
    <property type="evidence" value="ECO:0007669"/>
    <property type="project" value="TreeGrafter"/>
</dbReference>
<dbReference type="Pfam" id="PF00672">
    <property type="entry name" value="HAMP"/>
    <property type="match status" value="1"/>
</dbReference>
<keyword evidence="13" id="KW-0472">Membrane</keyword>
<evidence type="ECO:0000256" key="3">
    <source>
        <dbReference type="ARBA" id="ARBA00012438"/>
    </source>
</evidence>
<evidence type="ECO:0000256" key="9">
    <source>
        <dbReference type="ARBA" id="ARBA00022840"/>
    </source>
</evidence>
<protein>
    <recommendedName>
        <fullName evidence="12">Sensor-like histidine kinase SenX3</fullName>
        <ecNumber evidence="3">2.7.13.3</ecNumber>
    </recommendedName>
</protein>
<comment type="subcellular location">
    <subcellularLocation>
        <location evidence="2">Cell membrane</location>
    </subcellularLocation>
</comment>
<dbReference type="SUPFAM" id="SSF158472">
    <property type="entry name" value="HAMP domain-like"/>
    <property type="match status" value="1"/>
</dbReference>
<dbReference type="GO" id="GO:0005524">
    <property type="term" value="F:ATP binding"/>
    <property type="evidence" value="ECO:0007669"/>
    <property type="project" value="UniProtKB-KW"/>
</dbReference>
<evidence type="ECO:0000256" key="12">
    <source>
        <dbReference type="ARBA" id="ARBA00039401"/>
    </source>
</evidence>
<keyword evidence="5" id="KW-0808">Transferase</keyword>
<keyword evidence="8" id="KW-0418">Kinase</keyword>
<comment type="catalytic activity">
    <reaction evidence="1">
        <text>ATP + protein L-histidine = ADP + protein N-phospho-L-histidine.</text>
        <dbReference type="EC" id="2.7.13.3"/>
    </reaction>
</comment>
<dbReference type="InterPro" id="IPR003594">
    <property type="entry name" value="HATPase_dom"/>
</dbReference>
<evidence type="ECO:0000313" key="16">
    <source>
        <dbReference type="EMBL" id="GIE95017.1"/>
    </source>
</evidence>
<organism evidence="16 17">
    <name type="scientific">Paractinoplanes rishiriensis</name>
    <dbReference type="NCBI Taxonomy" id="1050105"/>
    <lineage>
        <taxon>Bacteria</taxon>
        <taxon>Bacillati</taxon>
        <taxon>Actinomycetota</taxon>
        <taxon>Actinomycetes</taxon>
        <taxon>Micromonosporales</taxon>
        <taxon>Micromonosporaceae</taxon>
        <taxon>Paractinoplanes</taxon>
    </lineage>
</organism>